<evidence type="ECO:0000256" key="8">
    <source>
        <dbReference type="ARBA" id="ARBA00022741"/>
    </source>
</evidence>
<dbReference type="SMART" id="SM00873">
    <property type="entry name" value="B3_4"/>
    <property type="match status" value="1"/>
</dbReference>
<dbReference type="Gene3D" id="2.40.50.140">
    <property type="entry name" value="Nucleic acid-binding proteins"/>
    <property type="match status" value="1"/>
</dbReference>
<keyword evidence="11 16" id="KW-0694">RNA-binding</keyword>
<dbReference type="GO" id="GO:0016740">
    <property type="term" value="F:transferase activity"/>
    <property type="evidence" value="ECO:0007669"/>
    <property type="project" value="UniProtKB-ARBA"/>
</dbReference>
<evidence type="ECO:0000313" key="20">
    <source>
        <dbReference type="EMBL" id="UQK59518.1"/>
    </source>
</evidence>
<comment type="subunit">
    <text evidence="3 15">Tetramer of two alpha and two beta subunits.</text>
</comment>
<dbReference type="Pfam" id="PF03483">
    <property type="entry name" value="B3_4"/>
    <property type="match status" value="1"/>
</dbReference>
<keyword evidence="8 15" id="KW-0547">Nucleotide-binding</keyword>
<comment type="similarity">
    <text evidence="2 15">Belongs to the phenylalanyl-tRNA synthetase beta subunit family. Type 1 subfamily.</text>
</comment>
<dbReference type="Gene3D" id="3.50.40.10">
    <property type="entry name" value="Phenylalanyl-trna Synthetase, Chain B, domain 3"/>
    <property type="match status" value="1"/>
</dbReference>
<dbReference type="InterPro" id="IPR002547">
    <property type="entry name" value="tRNA-bd_dom"/>
</dbReference>
<dbReference type="PROSITE" id="PS50886">
    <property type="entry name" value="TRBD"/>
    <property type="match status" value="1"/>
</dbReference>
<feature type="binding site" evidence="15">
    <location>
        <position position="468"/>
    </location>
    <ligand>
        <name>Mg(2+)</name>
        <dbReference type="ChEBI" id="CHEBI:18420"/>
        <note>shared with alpha subunit</note>
    </ligand>
</feature>
<keyword evidence="10 15" id="KW-0460">Magnesium</keyword>
<evidence type="ECO:0000256" key="7">
    <source>
        <dbReference type="ARBA" id="ARBA00022723"/>
    </source>
</evidence>
<dbReference type="EMBL" id="CP096649">
    <property type="protein sequence ID" value="UQK59518.1"/>
    <property type="molecule type" value="Genomic_DNA"/>
</dbReference>
<dbReference type="SUPFAM" id="SSF46955">
    <property type="entry name" value="Putative DNA-binding domain"/>
    <property type="match status" value="1"/>
</dbReference>
<dbReference type="InterPro" id="IPR036690">
    <property type="entry name" value="Fdx_antiC-bd_sf"/>
</dbReference>
<dbReference type="EC" id="6.1.1.20" evidence="15"/>
<comment type="cofactor">
    <cofactor evidence="15">
        <name>Mg(2+)</name>
        <dbReference type="ChEBI" id="CHEBI:18420"/>
    </cofactor>
    <text evidence="15">Binds 2 magnesium ions per tetramer.</text>
</comment>
<evidence type="ECO:0000256" key="12">
    <source>
        <dbReference type="ARBA" id="ARBA00022917"/>
    </source>
</evidence>
<dbReference type="CDD" id="cd00769">
    <property type="entry name" value="PheRS_beta_core"/>
    <property type="match status" value="1"/>
</dbReference>
<evidence type="ECO:0000256" key="6">
    <source>
        <dbReference type="ARBA" id="ARBA00022598"/>
    </source>
</evidence>
<keyword evidence="6 15" id="KW-0436">Ligase</keyword>
<protein>
    <recommendedName>
        <fullName evidence="15">Phenylalanine--tRNA ligase beta subunit</fullName>
        <ecNumber evidence="15">6.1.1.20</ecNumber>
    </recommendedName>
    <alternativeName>
        <fullName evidence="15">Phenylalanyl-tRNA synthetase beta subunit</fullName>
        <shortName evidence="15">PheRS</shortName>
    </alternativeName>
</protein>
<feature type="binding site" evidence="15">
    <location>
        <position position="469"/>
    </location>
    <ligand>
        <name>Mg(2+)</name>
        <dbReference type="ChEBI" id="CHEBI:18420"/>
        <note>shared with alpha subunit</note>
    </ligand>
</feature>
<dbReference type="Gene3D" id="3.30.56.10">
    <property type="match status" value="2"/>
</dbReference>
<dbReference type="InterPro" id="IPR033714">
    <property type="entry name" value="tRNA_bind_bactPheRS"/>
</dbReference>
<dbReference type="InterPro" id="IPR004532">
    <property type="entry name" value="Phe-tRNA-ligase_IIc_bsu_bact"/>
</dbReference>
<dbReference type="Proteomes" id="UP000831151">
    <property type="component" value="Chromosome"/>
</dbReference>
<sequence length="791" mass="89431">MLLPIRWLKDYVNIDCDNKKLAEDITLTGSHVDGIVDSFKGLEGVITVKIKRIEKHPDADKLRVCYVDDGKSEIVIVTAAPNVKEGDIVPLATVGAIIAGGNKIEEHDFRGVVSYGMFCSLAELGYDTNVINKKVAEGVLILDEDTPIGKDIREILNLEEKVLDIEITPNRPDCLSVLGMAREAKATFNKDLKEPEYKEAKDSDEIKKYIKNISIDTKDCLRYYARVVKDVKIALSPLWIQQRLMESGVRPINNIVDITNYVMLELGEPLHAFDVNTIKTKEIHIKNAKEEKFTTLDEIERDLKPEDIVITDGSENLALGGIMGGLDSSITDATETIMLEGASFNRSQIRYTSKRLGLRTEASNRFEKGISPLMSKKAVDRAAYLIELLGVGTVVDGYYDIVNYEEKDEVIKSDPARINNLLGSDLSVETMLDNLSRLGIETKYEDGLLISKSPYYRTDLAIEEDIAEEVGRIYGFHNIEAKPIKSETSVGMLDYKRQIDKHIKTLLIGQGMDEILTYSFISPKNYDALNLKENHEFRKYIELINPLGEDFRAMRTTLIANMLKVLSLNINNMNEKGAFFEFGNTFEKEGSKYIENKTMSVGFYGYGDFYMIKDILVKILEGLAIEGYEVKRSTETSIFHKGRSADFYIGGEKFASLGQIDYAVCDNFSIKTDVYVMELDLEKIYPLVNLERKYVKINKFPAVKRDYAIVLDDKVPFGDVKNEILSHGFEIVKDVQIFDIYKSDKLGADKKSLAFKIKYQGEKTLKDKDIQKVESEILASLEEKFAAILRK</sequence>
<dbReference type="GO" id="GO:0140096">
    <property type="term" value="F:catalytic activity, acting on a protein"/>
    <property type="evidence" value="ECO:0007669"/>
    <property type="project" value="UniProtKB-ARBA"/>
</dbReference>
<evidence type="ECO:0000256" key="4">
    <source>
        <dbReference type="ARBA" id="ARBA00022490"/>
    </source>
</evidence>
<dbReference type="Pfam" id="PF17759">
    <property type="entry name" value="tRNA_synthFbeta"/>
    <property type="match status" value="1"/>
</dbReference>
<comment type="subcellular location">
    <subcellularLocation>
        <location evidence="1 15">Cytoplasm</location>
    </subcellularLocation>
</comment>
<keyword evidence="21" id="KW-1185">Reference proteome</keyword>
<dbReference type="GO" id="GO:0005524">
    <property type="term" value="F:ATP binding"/>
    <property type="evidence" value="ECO:0007669"/>
    <property type="project" value="UniProtKB-UniRule"/>
</dbReference>
<dbReference type="SMART" id="SM00874">
    <property type="entry name" value="B5"/>
    <property type="match status" value="1"/>
</dbReference>
<keyword evidence="7 15" id="KW-0479">Metal-binding</keyword>
<reference evidence="20" key="1">
    <citation type="submission" date="2022-04" db="EMBL/GenBank/DDBJ databases">
        <title>Complete genome sequences of Ezakiella coagulans and Fenollaria massiliensis.</title>
        <authorList>
            <person name="France M.T."/>
            <person name="Clifford J."/>
            <person name="Narina S."/>
            <person name="Rutt L."/>
            <person name="Ravel J."/>
        </authorList>
    </citation>
    <scope>NUCLEOTIDE SEQUENCE</scope>
    <source>
        <strain evidence="20">C0061C2</strain>
    </source>
</reference>
<dbReference type="Pfam" id="PF01588">
    <property type="entry name" value="tRNA_bind"/>
    <property type="match status" value="1"/>
</dbReference>
<dbReference type="GO" id="GO:0006432">
    <property type="term" value="P:phenylalanyl-tRNA aminoacylation"/>
    <property type="evidence" value="ECO:0007669"/>
    <property type="project" value="UniProtKB-UniRule"/>
</dbReference>
<evidence type="ECO:0000256" key="11">
    <source>
        <dbReference type="ARBA" id="ARBA00022884"/>
    </source>
</evidence>
<feature type="binding site" evidence="15">
    <location>
        <position position="459"/>
    </location>
    <ligand>
        <name>Mg(2+)</name>
        <dbReference type="ChEBI" id="CHEBI:18420"/>
        <note>shared with alpha subunit</note>
    </ligand>
</feature>
<dbReference type="GO" id="GO:0000049">
    <property type="term" value="F:tRNA binding"/>
    <property type="evidence" value="ECO:0007669"/>
    <property type="project" value="UniProtKB-UniRule"/>
</dbReference>
<dbReference type="FunFam" id="3.30.70.380:FF:000001">
    <property type="entry name" value="Phenylalanine--tRNA ligase beta subunit"/>
    <property type="match status" value="1"/>
</dbReference>
<proteinExistence type="inferred from homology"/>
<dbReference type="SUPFAM" id="SSF54991">
    <property type="entry name" value="Anticodon-binding domain of PheRS"/>
    <property type="match status" value="1"/>
</dbReference>
<dbReference type="GO" id="GO:0004826">
    <property type="term" value="F:phenylalanine-tRNA ligase activity"/>
    <property type="evidence" value="ECO:0007669"/>
    <property type="project" value="UniProtKB-UniRule"/>
</dbReference>
<evidence type="ECO:0000256" key="3">
    <source>
        <dbReference type="ARBA" id="ARBA00011209"/>
    </source>
</evidence>
<dbReference type="InterPro" id="IPR012340">
    <property type="entry name" value="NA-bd_OB-fold"/>
</dbReference>
<dbReference type="GO" id="GO:0000287">
    <property type="term" value="F:magnesium ion binding"/>
    <property type="evidence" value="ECO:0007669"/>
    <property type="project" value="UniProtKB-UniRule"/>
</dbReference>
<dbReference type="Gene3D" id="3.30.70.380">
    <property type="entry name" value="Ferrodoxin-fold anticodon-binding domain"/>
    <property type="match status" value="1"/>
</dbReference>
<dbReference type="HAMAP" id="MF_00283">
    <property type="entry name" value="Phe_tRNA_synth_beta1"/>
    <property type="match status" value="1"/>
</dbReference>
<evidence type="ECO:0000256" key="16">
    <source>
        <dbReference type="PROSITE-ProRule" id="PRU00209"/>
    </source>
</evidence>
<dbReference type="InterPro" id="IPR005146">
    <property type="entry name" value="B3/B4_tRNA-bd"/>
</dbReference>
<dbReference type="FunFam" id="2.40.50.140:FF:000045">
    <property type="entry name" value="Phenylalanine--tRNA ligase beta subunit"/>
    <property type="match status" value="1"/>
</dbReference>
<evidence type="ECO:0000259" key="18">
    <source>
        <dbReference type="PROSITE" id="PS51447"/>
    </source>
</evidence>
<evidence type="ECO:0000256" key="1">
    <source>
        <dbReference type="ARBA" id="ARBA00004496"/>
    </source>
</evidence>
<name>A0A9E7DK99_9FIRM</name>
<evidence type="ECO:0000256" key="13">
    <source>
        <dbReference type="ARBA" id="ARBA00023146"/>
    </source>
</evidence>
<dbReference type="PANTHER" id="PTHR10947:SF0">
    <property type="entry name" value="PHENYLALANINE--TRNA LIGASE BETA SUBUNIT"/>
    <property type="match status" value="1"/>
</dbReference>
<feature type="domain" description="TRNA-binding" evidence="17">
    <location>
        <begin position="39"/>
        <end position="153"/>
    </location>
</feature>
<feature type="domain" description="B5" evidence="19">
    <location>
        <begin position="406"/>
        <end position="481"/>
    </location>
</feature>
<keyword evidence="12 15" id="KW-0648">Protein biosynthesis</keyword>
<evidence type="ECO:0000256" key="15">
    <source>
        <dbReference type="HAMAP-Rule" id="MF_00283"/>
    </source>
</evidence>
<dbReference type="Pfam" id="PF03147">
    <property type="entry name" value="FDX-ACB"/>
    <property type="match status" value="1"/>
</dbReference>
<comment type="catalytic activity">
    <reaction evidence="14 15">
        <text>tRNA(Phe) + L-phenylalanine + ATP = L-phenylalanyl-tRNA(Phe) + AMP + diphosphate + H(+)</text>
        <dbReference type="Rhea" id="RHEA:19413"/>
        <dbReference type="Rhea" id="RHEA-COMP:9668"/>
        <dbReference type="Rhea" id="RHEA-COMP:9699"/>
        <dbReference type="ChEBI" id="CHEBI:15378"/>
        <dbReference type="ChEBI" id="CHEBI:30616"/>
        <dbReference type="ChEBI" id="CHEBI:33019"/>
        <dbReference type="ChEBI" id="CHEBI:58095"/>
        <dbReference type="ChEBI" id="CHEBI:78442"/>
        <dbReference type="ChEBI" id="CHEBI:78531"/>
        <dbReference type="ChEBI" id="CHEBI:456215"/>
        <dbReference type="EC" id="6.1.1.20"/>
    </reaction>
</comment>
<dbReference type="InterPro" id="IPR005121">
    <property type="entry name" value="Fdx_antiC-bd"/>
</dbReference>
<dbReference type="SUPFAM" id="SSF55681">
    <property type="entry name" value="Class II aaRS and biotin synthetases"/>
    <property type="match status" value="1"/>
</dbReference>
<dbReference type="PANTHER" id="PTHR10947">
    <property type="entry name" value="PHENYLALANYL-TRNA SYNTHETASE BETA CHAIN AND LEUCINE-RICH REPEAT-CONTAINING PROTEIN 47"/>
    <property type="match status" value="1"/>
</dbReference>
<dbReference type="RefSeq" id="WP_249242936.1">
    <property type="nucleotide sequence ID" value="NZ_CP096649.1"/>
</dbReference>
<evidence type="ECO:0000256" key="2">
    <source>
        <dbReference type="ARBA" id="ARBA00008653"/>
    </source>
</evidence>
<keyword evidence="4 15" id="KW-0963">Cytoplasm</keyword>
<organism evidence="20 21">
    <name type="scientific">Fenollaria massiliensis</name>
    <dbReference type="NCBI Taxonomy" id="938288"/>
    <lineage>
        <taxon>Bacteria</taxon>
        <taxon>Bacillati</taxon>
        <taxon>Bacillota</taxon>
        <taxon>Clostridia</taxon>
        <taxon>Eubacteriales</taxon>
        <taxon>Fenollaria</taxon>
    </lineage>
</organism>
<dbReference type="InterPro" id="IPR045864">
    <property type="entry name" value="aa-tRNA-synth_II/BPL/LPL"/>
</dbReference>
<dbReference type="PROSITE" id="PS51447">
    <property type="entry name" value="FDX_ACB"/>
    <property type="match status" value="1"/>
</dbReference>
<feature type="domain" description="FDX-ACB" evidence="18">
    <location>
        <begin position="698"/>
        <end position="790"/>
    </location>
</feature>
<keyword evidence="5 16" id="KW-0820">tRNA-binding</keyword>
<dbReference type="InterPro" id="IPR005147">
    <property type="entry name" value="tRNA_synthase_B5-dom"/>
</dbReference>
<dbReference type="Gene3D" id="3.30.930.10">
    <property type="entry name" value="Bira Bifunctional Protein, Domain 2"/>
    <property type="match status" value="1"/>
</dbReference>
<dbReference type="GO" id="GO:0009328">
    <property type="term" value="C:phenylalanine-tRNA ligase complex"/>
    <property type="evidence" value="ECO:0007669"/>
    <property type="project" value="TreeGrafter"/>
</dbReference>
<evidence type="ECO:0000259" key="19">
    <source>
        <dbReference type="PROSITE" id="PS51483"/>
    </source>
</evidence>
<evidence type="ECO:0000256" key="9">
    <source>
        <dbReference type="ARBA" id="ARBA00022840"/>
    </source>
</evidence>
<accession>A0A9E7DK99</accession>
<dbReference type="Pfam" id="PF03484">
    <property type="entry name" value="B5"/>
    <property type="match status" value="1"/>
</dbReference>
<evidence type="ECO:0000256" key="10">
    <source>
        <dbReference type="ARBA" id="ARBA00022842"/>
    </source>
</evidence>
<dbReference type="InterPro" id="IPR045060">
    <property type="entry name" value="Phe-tRNA-ligase_IIc_bsu"/>
</dbReference>
<dbReference type="AlphaFoldDB" id="A0A9E7DK99"/>
<evidence type="ECO:0000256" key="5">
    <source>
        <dbReference type="ARBA" id="ARBA00022555"/>
    </source>
</evidence>
<evidence type="ECO:0000256" key="14">
    <source>
        <dbReference type="ARBA" id="ARBA00049255"/>
    </source>
</evidence>
<dbReference type="SUPFAM" id="SSF56037">
    <property type="entry name" value="PheT/TilS domain"/>
    <property type="match status" value="1"/>
</dbReference>
<dbReference type="NCBIfam" id="TIGR00472">
    <property type="entry name" value="pheT_bact"/>
    <property type="match status" value="1"/>
</dbReference>
<dbReference type="InterPro" id="IPR041616">
    <property type="entry name" value="PheRS_beta_core"/>
</dbReference>
<evidence type="ECO:0000313" key="21">
    <source>
        <dbReference type="Proteomes" id="UP000831151"/>
    </source>
</evidence>
<gene>
    <name evidence="15 20" type="primary">pheT</name>
    <name evidence="20" type="ORF">M1R53_02335</name>
</gene>
<dbReference type="CDD" id="cd02796">
    <property type="entry name" value="tRNA_bind_bactPheRS"/>
    <property type="match status" value="1"/>
</dbReference>
<keyword evidence="13 15" id="KW-0030">Aminoacyl-tRNA synthetase</keyword>
<evidence type="ECO:0000259" key="17">
    <source>
        <dbReference type="PROSITE" id="PS50886"/>
    </source>
</evidence>
<keyword evidence="9 15" id="KW-0067">ATP-binding</keyword>
<feature type="binding site" evidence="15">
    <location>
        <position position="465"/>
    </location>
    <ligand>
        <name>Mg(2+)</name>
        <dbReference type="ChEBI" id="CHEBI:18420"/>
        <note>shared with alpha subunit</note>
    </ligand>
</feature>
<dbReference type="InterPro" id="IPR009061">
    <property type="entry name" value="DNA-bd_dom_put_sf"/>
</dbReference>
<dbReference type="SMART" id="SM00896">
    <property type="entry name" value="FDX-ACB"/>
    <property type="match status" value="1"/>
</dbReference>
<dbReference type="SUPFAM" id="SSF50249">
    <property type="entry name" value="Nucleic acid-binding proteins"/>
    <property type="match status" value="1"/>
</dbReference>
<dbReference type="KEGG" id="fms:M1R53_02335"/>
<dbReference type="PROSITE" id="PS51483">
    <property type="entry name" value="B5"/>
    <property type="match status" value="1"/>
</dbReference>
<dbReference type="InterPro" id="IPR020825">
    <property type="entry name" value="Phe-tRNA_synthase-like_B3/B4"/>
</dbReference>